<evidence type="ECO:0000313" key="3">
    <source>
        <dbReference type="Proteomes" id="UP000610966"/>
    </source>
</evidence>
<name>A0A8J3R8E1_9ACTN</name>
<dbReference type="EMBL" id="BOOG01000003">
    <property type="protein sequence ID" value="GIH67918.1"/>
    <property type="molecule type" value="Genomic_DNA"/>
</dbReference>
<feature type="compositionally biased region" description="Low complexity" evidence="1">
    <location>
        <begin position="171"/>
        <end position="182"/>
    </location>
</feature>
<dbReference type="Proteomes" id="UP000610966">
    <property type="component" value="Unassembled WGS sequence"/>
</dbReference>
<dbReference type="AlphaFoldDB" id="A0A8J3R8E1"/>
<sequence>MISPRADHTAQMGLRCGVLAEASALLGSVEDSAEDARDEGGGSYTRSTHSEQQIPAFAAGPDAAVTTAGAIQQPQRINVQGRGDGIEHVFARLADLSVQLPDSDADPALSSILAGGPFGLVCEQVGDGGGGDGAPCSSPVKRSVPAVGFLLSRSAKASAAPGIGASRPHSPAAAPTVQQPAP</sequence>
<proteinExistence type="predicted"/>
<feature type="region of interest" description="Disordered" evidence="1">
    <location>
        <begin position="160"/>
        <end position="182"/>
    </location>
</feature>
<reference evidence="2" key="1">
    <citation type="submission" date="2021-01" db="EMBL/GenBank/DDBJ databases">
        <title>Whole genome shotgun sequence of Sphaerimonospora thailandensis NBRC 107569.</title>
        <authorList>
            <person name="Komaki H."/>
            <person name="Tamura T."/>
        </authorList>
    </citation>
    <scope>NUCLEOTIDE SEQUENCE</scope>
    <source>
        <strain evidence="2">NBRC 107569</strain>
    </source>
</reference>
<evidence type="ECO:0000313" key="2">
    <source>
        <dbReference type="EMBL" id="GIH67918.1"/>
    </source>
</evidence>
<protein>
    <submittedName>
        <fullName evidence="2">Uncharacterized protein</fullName>
    </submittedName>
</protein>
<comment type="caution">
    <text evidence="2">The sequence shown here is derived from an EMBL/GenBank/DDBJ whole genome shotgun (WGS) entry which is preliminary data.</text>
</comment>
<keyword evidence="3" id="KW-1185">Reference proteome</keyword>
<accession>A0A8J3R8E1</accession>
<organism evidence="2 3">
    <name type="scientific">Sphaerimonospora thailandensis</name>
    <dbReference type="NCBI Taxonomy" id="795644"/>
    <lineage>
        <taxon>Bacteria</taxon>
        <taxon>Bacillati</taxon>
        <taxon>Actinomycetota</taxon>
        <taxon>Actinomycetes</taxon>
        <taxon>Streptosporangiales</taxon>
        <taxon>Streptosporangiaceae</taxon>
        <taxon>Sphaerimonospora</taxon>
    </lineage>
</organism>
<evidence type="ECO:0000256" key="1">
    <source>
        <dbReference type="SAM" id="MobiDB-lite"/>
    </source>
</evidence>
<feature type="region of interest" description="Disordered" evidence="1">
    <location>
        <begin position="29"/>
        <end position="50"/>
    </location>
</feature>
<gene>
    <name evidence="2" type="ORF">Mth01_01710</name>
</gene>